<dbReference type="AlphaFoldDB" id="A0AAU9UZ37"/>
<gene>
    <name evidence="1" type="ORF">EEDITHA_LOCUS17653</name>
</gene>
<accession>A0AAU9UZ37</accession>
<evidence type="ECO:0000313" key="2">
    <source>
        <dbReference type="Proteomes" id="UP001153954"/>
    </source>
</evidence>
<dbReference type="EMBL" id="CAKOGL010000026">
    <property type="protein sequence ID" value="CAH2103102.1"/>
    <property type="molecule type" value="Genomic_DNA"/>
</dbReference>
<evidence type="ECO:0000313" key="1">
    <source>
        <dbReference type="EMBL" id="CAH2103102.1"/>
    </source>
</evidence>
<comment type="caution">
    <text evidence="1">The sequence shown here is derived from an EMBL/GenBank/DDBJ whole genome shotgun (WGS) entry which is preliminary data.</text>
</comment>
<dbReference type="Proteomes" id="UP001153954">
    <property type="component" value="Unassembled WGS sequence"/>
</dbReference>
<sequence length="106" mass="12368">MSFISVSQVGGAVKRLAAQASLRMVYKEQIMTPRQLNDWSKENITNISFIYLTKEHYEHEKTLMKTRLEEAITVKGTQQYKPKNATSFSKNSLLFKLHQRRSGFRK</sequence>
<proteinExistence type="predicted"/>
<keyword evidence="2" id="KW-1185">Reference proteome</keyword>
<reference evidence="1" key="1">
    <citation type="submission" date="2022-03" db="EMBL/GenBank/DDBJ databases">
        <authorList>
            <person name="Tunstrom K."/>
        </authorList>
    </citation>
    <scope>NUCLEOTIDE SEQUENCE</scope>
</reference>
<organism evidence="1 2">
    <name type="scientific">Euphydryas editha</name>
    <name type="common">Edith's checkerspot</name>
    <dbReference type="NCBI Taxonomy" id="104508"/>
    <lineage>
        <taxon>Eukaryota</taxon>
        <taxon>Metazoa</taxon>
        <taxon>Ecdysozoa</taxon>
        <taxon>Arthropoda</taxon>
        <taxon>Hexapoda</taxon>
        <taxon>Insecta</taxon>
        <taxon>Pterygota</taxon>
        <taxon>Neoptera</taxon>
        <taxon>Endopterygota</taxon>
        <taxon>Lepidoptera</taxon>
        <taxon>Glossata</taxon>
        <taxon>Ditrysia</taxon>
        <taxon>Papilionoidea</taxon>
        <taxon>Nymphalidae</taxon>
        <taxon>Nymphalinae</taxon>
        <taxon>Euphydryas</taxon>
    </lineage>
</organism>
<name>A0AAU9UZ37_EUPED</name>
<protein>
    <submittedName>
        <fullName evidence="1">Uncharacterized protein</fullName>
    </submittedName>
</protein>